<feature type="transmembrane region" description="Helical" evidence="1">
    <location>
        <begin position="44"/>
        <end position="61"/>
    </location>
</feature>
<protein>
    <submittedName>
        <fullName evidence="2">Uncharacterized protein</fullName>
    </submittedName>
</protein>
<keyword evidence="3" id="KW-1185">Reference proteome</keyword>
<accession>A0A1X2ISP1</accession>
<keyword evidence="1" id="KW-0812">Transmembrane</keyword>
<dbReference type="AlphaFoldDB" id="A0A1X2ISP1"/>
<dbReference type="Proteomes" id="UP000193560">
    <property type="component" value="Unassembled WGS sequence"/>
</dbReference>
<name>A0A1X2ISP1_9FUNG</name>
<proteinExistence type="predicted"/>
<gene>
    <name evidence="2" type="ORF">BCR42DRAFT_409419</name>
</gene>
<evidence type="ECO:0000313" key="3">
    <source>
        <dbReference type="Proteomes" id="UP000193560"/>
    </source>
</evidence>
<keyword evidence="1" id="KW-1133">Transmembrane helix</keyword>
<evidence type="ECO:0000256" key="1">
    <source>
        <dbReference type="SAM" id="Phobius"/>
    </source>
</evidence>
<organism evidence="2 3">
    <name type="scientific">Absidia repens</name>
    <dbReference type="NCBI Taxonomy" id="90262"/>
    <lineage>
        <taxon>Eukaryota</taxon>
        <taxon>Fungi</taxon>
        <taxon>Fungi incertae sedis</taxon>
        <taxon>Mucoromycota</taxon>
        <taxon>Mucoromycotina</taxon>
        <taxon>Mucoromycetes</taxon>
        <taxon>Mucorales</taxon>
        <taxon>Cunninghamellaceae</taxon>
        <taxon>Absidia</taxon>
    </lineage>
</organism>
<feature type="transmembrane region" description="Helical" evidence="1">
    <location>
        <begin position="7"/>
        <end position="24"/>
    </location>
</feature>
<reference evidence="2 3" key="1">
    <citation type="submission" date="2016-07" db="EMBL/GenBank/DDBJ databases">
        <title>Pervasive Adenine N6-methylation of Active Genes in Fungi.</title>
        <authorList>
            <consortium name="DOE Joint Genome Institute"/>
            <person name="Mondo S.J."/>
            <person name="Dannebaum R.O."/>
            <person name="Kuo R.C."/>
            <person name="Labutti K."/>
            <person name="Haridas S."/>
            <person name="Kuo A."/>
            <person name="Salamov A."/>
            <person name="Ahrendt S.R."/>
            <person name="Lipzen A."/>
            <person name="Sullivan W."/>
            <person name="Andreopoulos W.B."/>
            <person name="Clum A."/>
            <person name="Lindquist E."/>
            <person name="Daum C."/>
            <person name="Ramamoorthy G.K."/>
            <person name="Gryganskyi A."/>
            <person name="Culley D."/>
            <person name="Magnuson J.K."/>
            <person name="James T.Y."/>
            <person name="O'Malley M.A."/>
            <person name="Stajich J.E."/>
            <person name="Spatafora J.W."/>
            <person name="Visel A."/>
            <person name="Grigoriev I.V."/>
        </authorList>
    </citation>
    <scope>NUCLEOTIDE SEQUENCE [LARGE SCALE GENOMIC DNA]</scope>
    <source>
        <strain evidence="2 3">NRRL 1336</strain>
    </source>
</reference>
<comment type="caution">
    <text evidence="2">The sequence shown here is derived from an EMBL/GenBank/DDBJ whole genome shotgun (WGS) entry which is preliminary data.</text>
</comment>
<keyword evidence="1" id="KW-0472">Membrane</keyword>
<evidence type="ECO:0000313" key="2">
    <source>
        <dbReference type="EMBL" id="ORZ20746.1"/>
    </source>
</evidence>
<sequence>MSKKKKSCYHLFLVDYFVYMIVVSSGNMGVRRVAIMDFQKLKFVLNYVLSFLGNTLFLDILTVMTHDEILKFLLFKVDTCHGFLRVAFILILILDQKKFAVLPSFFGLGEQLQVLSF</sequence>
<dbReference type="EMBL" id="MCGE01000006">
    <property type="protein sequence ID" value="ORZ20746.1"/>
    <property type="molecule type" value="Genomic_DNA"/>
</dbReference>